<sequence>MSKYIYQAIDESSKLVEGELSASTENEIAQMLNSRNLTIISIEVNKPSARRIKFSSSIKIKDKLVFTTYLATMLKAGLSPISAMDVLISDTKNKTMRFILEEIRSDLEKGRSLSSSMSQFTDIFDNSFIAVIKAGETSGKLTKSLEDLSKKIDQDDLLIGRIKNALIYPSVIFATLVLIGTAIVIFILPKIIKVFASLNVKLPLTTKIFIGFTKIISYNYILTIGILIVIVSLFIVYFGSKNGKKTLNYLANNIWYIKNITHVINLSRVNSTMALLLKAGVPIEKTIDIVSEISTSQDVQQTLKIACEQIKSGMGVSESLKTGSILNSNAIPEIMLKVIEVGEKTGTLDEVLKTLSISFRKDADSKIKNFMSLLEPILMVVVGLAVGIMILSIVGPIYKIVGGVSG</sequence>
<feature type="transmembrane region" description="Helical" evidence="7">
    <location>
        <begin position="166"/>
        <end position="188"/>
    </location>
</feature>
<dbReference type="Gene3D" id="1.20.81.30">
    <property type="entry name" value="Type II secretion system (T2SS), domain F"/>
    <property type="match status" value="2"/>
</dbReference>
<keyword evidence="4 7" id="KW-0812">Transmembrane</keyword>
<comment type="similarity">
    <text evidence="2">Belongs to the GSP F family.</text>
</comment>
<gene>
    <name evidence="9" type="ORF">UR93_C0012G0011</name>
</gene>
<evidence type="ECO:0000256" key="5">
    <source>
        <dbReference type="ARBA" id="ARBA00022989"/>
    </source>
</evidence>
<keyword evidence="3" id="KW-1003">Cell membrane</keyword>
<organism evidence="9 10">
    <name type="scientific">Berkelbacteria bacterium GW2011_GWA2_35_9</name>
    <dbReference type="NCBI Taxonomy" id="1618333"/>
    <lineage>
        <taxon>Bacteria</taxon>
        <taxon>Candidatus Berkelbacteria</taxon>
    </lineage>
</organism>
<evidence type="ECO:0000256" key="6">
    <source>
        <dbReference type="ARBA" id="ARBA00023136"/>
    </source>
</evidence>
<dbReference type="AlphaFoldDB" id="A0A0G0D5E7"/>
<evidence type="ECO:0000256" key="2">
    <source>
        <dbReference type="ARBA" id="ARBA00005745"/>
    </source>
</evidence>
<evidence type="ECO:0000256" key="4">
    <source>
        <dbReference type="ARBA" id="ARBA00022692"/>
    </source>
</evidence>
<dbReference type="Pfam" id="PF00482">
    <property type="entry name" value="T2SSF"/>
    <property type="match status" value="2"/>
</dbReference>
<protein>
    <submittedName>
        <fullName evidence="9">Type II secretion system protein F</fullName>
    </submittedName>
</protein>
<dbReference type="PRINTS" id="PR00812">
    <property type="entry name" value="BCTERIALGSPF"/>
</dbReference>
<keyword evidence="5 7" id="KW-1133">Transmembrane helix</keyword>
<dbReference type="InterPro" id="IPR042094">
    <property type="entry name" value="T2SS_GspF_sf"/>
</dbReference>
<dbReference type="PANTHER" id="PTHR30012">
    <property type="entry name" value="GENERAL SECRETION PATHWAY PROTEIN"/>
    <property type="match status" value="1"/>
</dbReference>
<keyword evidence="6 7" id="KW-0472">Membrane</keyword>
<evidence type="ECO:0000313" key="9">
    <source>
        <dbReference type="EMBL" id="KKP88533.1"/>
    </source>
</evidence>
<feature type="transmembrane region" description="Helical" evidence="7">
    <location>
        <begin position="208"/>
        <end position="238"/>
    </location>
</feature>
<dbReference type="GO" id="GO:0005886">
    <property type="term" value="C:plasma membrane"/>
    <property type="evidence" value="ECO:0007669"/>
    <property type="project" value="UniProtKB-SubCell"/>
</dbReference>
<name>A0A0G0D5E7_9BACT</name>
<comment type="subcellular location">
    <subcellularLocation>
        <location evidence="1">Cell membrane</location>
        <topology evidence="1">Multi-pass membrane protein</topology>
    </subcellularLocation>
</comment>
<feature type="transmembrane region" description="Helical" evidence="7">
    <location>
        <begin position="377"/>
        <end position="398"/>
    </location>
</feature>
<feature type="domain" description="Type II secretion system protein GspF" evidence="8">
    <location>
        <begin position="272"/>
        <end position="396"/>
    </location>
</feature>
<comment type="caution">
    <text evidence="9">The sequence shown here is derived from an EMBL/GenBank/DDBJ whole genome shotgun (WGS) entry which is preliminary data.</text>
</comment>
<feature type="domain" description="Type II secretion system protein GspF" evidence="8">
    <location>
        <begin position="66"/>
        <end position="189"/>
    </location>
</feature>
<evidence type="ECO:0000256" key="3">
    <source>
        <dbReference type="ARBA" id="ARBA00022475"/>
    </source>
</evidence>
<reference evidence="9 10" key="1">
    <citation type="journal article" date="2015" name="Nature">
        <title>rRNA introns, odd ribosomes, and small enigmatic genomes across a large radiation of phyla.</title>
        <authorList>
            <person name="Brown C.T."/>
            <person name="Hug L.A."/>
            <person name="Thomas B.C."/>
            <person name="Sharon I."/>
            <person name="Castelle C.J."/>
            <person name="Singh A."/>
            <person name="Wilkins M.J."/>
            <person name="Williams K.H."/>
            <person name="Banfield J.F."/>
        </authorList>
    </citation>
    <scope>NUCLEOTIDE SEQUENCE [LARGE SCALE GENOMIC DNA]</scope>
</reference>
<dbReference type="InterPro" id="IPR003004">
    <property type="entry name" value="GspF/PilC"/>
</dbReference>
<dbReference type="PANTHER" id="PTHR30012:SF0">
    <property type="entry name" value="TYPE II SECRETION SYSTEM PROTEIN F-RELATED"/>
    <property type="match status" value="1"/>
</dbReference>
<evidence type="ECO:0000313" key="10">
    <source>
        <dbReference type="Proteomes" id="UP000034316"/>
    </source>
</evidence>
<accession>A0A0G0D5E7</accession>
<dbReference type="Proteomes" id="UP000034316">
    <property type="component" value="Unassembled WGS sequence"/>
</dbReference>
<dbReference type="InterPro" id="IPR018076">
    <property type="entry name" value="T2SS_GspF_dom"/>
</dbReference>
<dbReference type="EMBL" id="LBRB01000012">
    <property type="protein sequence ID" value="KKP88533.1"/>
    <property type="molecule type" value="Genomic_DNA"/>
</dbReference>
<dbReference type="STRING" id="1618333.UR93_C0012G0011"/>
<evidence type="ECO:0000256" key="1">
    <source>
        <dbReference type="ARBA" id="ARBA00004651"/>
    </source>
</evidence>
<evidence type="ECO:0000259" key="8">
    <source>
        <dbReference type="Pfam" id="PF00482"/>
    </source>
</evidence>
<proteinExistence type="inferred from homology"/>
<evidence type="ECO:0000256" key="7">
    <source>
        <dbReference type="SAM" id="Phobius"/>
    </source>
</evidence>